<name>A0A378XYM5_PAEPO</name>
<accession>A0A378XYM5</accession>
<evidence type="ECO:0000313" key="2">
    <source>
        <dbReference type="Proteomes" id="UP000254400"/>
    </source>
</evidence>
<dbReference type="Proteomes" id="UP000254400">
    <property type="component" value="Unassembled WGS sequence"/>
</dbReference>
<organism evidence="1 2">
    <name type="scientific">Paenibacillus polymyxa</name>
    <name type="common">Bacillus polymyxa</name>
    <dbReference type="NCBI Taxonomy" id="1406"/>
    <lineage>
        <taxon>Bacteria</taxon>
        <taxon>Bacillati</taxon>
        <taxon>Bacillota</taxon>
        <taxon>Bacilli</taxon>
        <taxon>Bacillales</taxon>
        <taxon>Paenibacillaceae</taxon>
        <taxon>Paenibacillus</taxon>
    </lineage>
</organism>
<sequence>MTAYDLLSAEGSVVKRVSGQELTADVTANTALVKDQR</sequence>
<protein>
    <submittedName>
        <fullName evidence="1">Uncharacterized protein</fullName>
    </submittedName>
</protein>
<proteinExistence type="predicted"/>
<dbReference type="AlphaFoldDB" id="A0A378XYM5"/>
<evidence type="ECO:0000313" key="1">
    <source>
        <dbReference type="EMBL" id="SUA70025.1"/>
    </source>
</evidence>
<reference evidence="1 2" key="1">
    <citation type="submission" date="2018-06" db="EMBL/GenBank/DDBJ databases">
        <authorList>
            <consortium name="Pathogen Informatics"/>
            <person name="Doyle S."/>
        </authorList>
    </citation>
    <scope>NUCLEOTIDE SEQUENCE [LARGE SCALE GENOMIC DNA]</scope>
    <source>
        <strain evidence="1 2">NCTC10343</strain>
    </source>
</reference>
<gene>
    <name evidence="1" type="ORF">NCTC10343_02894</name>
</gene>
<dbReference type="EMBL" id="UGSC01000001">
    <property type="protein sequence ID" value="SUA70025.1"/>
    <property type="molecule type" value="Genomic_DNA"/>
</dbReference>